<evidence type="ECO:0000256" key="3">
    <source>
        <dbReference type="ARBA" id="ARBA00022989"/>
    </source>
</evidence>
<feature type="transmembrane region" description="Helical" evidence="5">
    <location>
        <begin position="118"/>
        <end position="136"/>
    </location>
</feature>
<evidence type="ECO:0000256" key="1">
    <source>
        <dbReference type="ARBA" id="ARBA00004141"/>
    </source>
</evidence>
<dbReference type="InterPro" id="IPR000620">
    <property type="entry name" value="EamA_dom"/>
</dbReference>
<evidence type="ECO:0000259" key="6">
    <source>
        <dbReference type="Pfam" id="PF00892"/>
    </source>
</evidence>
<accession>A0A1H8K7G5</accession>
<dbReference type="OrthoDB" id="321830at2"/>
<dbReference type="RefSeq" id="WP_091846243.1">
    <property type="nucleotide sequence ID" value="NZ_FOCM01000007.1"/>
</dbReference>
<feature type="transmembrane region" description="Helical" evidence="5">
    <location>
        <begin position="142"/>
        <end position="161"/>
    </location>
</feature>
<dbReference type="PANTHER" id="PTHR32322">
    <property type="entry name" value="INNER MEMBRANE TRANSPORTER"/>
    <property type="match status" value="1"/>
</dbReference>
<comment type="subcellular location">
    <subcellularLocation>
        <location evidence="1">Membrane</location>
        <topology evidence="1">Multi-pass membrane protein</topology>
    </subcellularLocation>
</comment>
<keyword evidence="4 5" id="KW-0472">Membrane</keyword>
<gene>
    <name evidence="7" type="ORF">SAMN04488011_107134</name>
</gene>
<keyword evidence="3 5" id="KW-1133">Transmembrane helix</keyword>
<organism evidence="7 8">
    <name type="scientific">Palleronia pelagia</name>
    <dbReference type="NCBI Taxonomy" id="387096"/>
    <lineage>
        <taxon>Bacteria</taxon>
        <taxon>Pseudomonadati</taxon>
        <taxon>Pseudomonadota</taxon>
        <taxon>Alphaproteobacteria</taxon>
        <taxon>Rhodobacterales</taxon>
        <taxon>Roseobacteraceae</taxon>
        <taxon>Palleronia</taxon>
    </lineage>
</organism>
<feature type="transmembrane region" description="Helical" evidence="5">
    <location>
        <begin position="66"/>
        <end position="83"/>
    </location>
</feature>
<keyword evidence="2 5" id="KW-0812">Transmembrane</keyword>
<dbReference type="Proteomes" id="UP000199372">
    <property type="component" value="Unassembled WGS sequence"/>
</dbReference>
<keyword evidence="8" id="KW-1185">Reference proteome</keyword>
<name>A0A1H8K7G5_9RHOB</name>
<dbReference type="InterPro" id="IPR050638">
    <property type="entry name" value="AA-Vitamin_Transporters"/>
</dbReference>
<feature type="transmembrane region" description="Helical" evidence="5">
    <location>
        <begin position="89"/>
        <end position="109"/>
    </location>
</feature>
<feature type="transmembrane region" description="Helical" evidence="5">
    <location>
        <begin position="256"/>
        <end position="275"/>
    </location>
</feature>
<dbReference type="PANTHER" id="PTHR32322:SF9">
    <property type="entry name" value="AMINO-ACID METABOLITE EFFLUX PUMP-RELATED"/>
    <property type="match status" value="1"/>
</dbReference>
<evidence type="ECO:0000313" key="7">
    <source>
        <dbReference type="EMBL" id="SEN88913.1"/>
    </source>
</evidence>
<dbReference type="EMBL" id="FOCM01000007">
    <property type="protein sequence ID" value="SEN88913.1"/>
    <property type="molecule type" value="Genomic_DNA"/>
</dbReference>
<evidence type="ECO:0000256" key="5">
    <source>
        <dbReference type="SAM" id="Phobius"/>
    </source>
</evidence>
<dbReference type="AlphaFoldDB" id="A0A1H8K7G5"/>
<feature type="transmembrane region" description="Helical" evidence="5">
    <location>
        <begin position="173"/>
        <end position="192"/>
    </location>
</feature>
<proteinExistence type="predicted"/>
<evidence type="ECO:0000256" key="2">
    <source>
        <dbReference type="ARBA" id="ARBA00022692"/>
    </source>
</evidence>
<feature type="domain" description="EamA" evidence="6">
    <location>
        <begin position="146"/>
        <end position="271"/>
    </location>
</feature>
<protein>
    <submittedName>
        <fullName evidence="7">EamA-like transporter family protein</fullName>
    </submittedName>
</protein>
<feature type="transmembrane region" description="Helical" evidence="5">
    <location>
        <begin position="32"/>
        <end position="54"/>
    </location>
</feature>
<dbReference type="Pfam" id="PF00892">
    <property type="entry name" value="EamA"/>
    <property type="match status" value="1"/>
</dbReference>
<feature type="transmembrane region" description="Helical" evidence="5">
    <location>
        <begin position="198"/>
        <end position="219"/>
    </location>
</feature>
<reference evidence="8" key="1">
    <citation type="submission" date="2016-10" db="EMBL/GenBank/DDBJ databases">
        <authorList>
            <person name="Varghese N."/>
            <person name="Submissions S."/>
        </authorList>
    </citation>
    <scope>NUCLEOTIDE SEQUENCE [LARGE SCALE GENOMIC DNA]</scope>
    <source>
        <strain evidence="8">DSM 26893</strain>
    </source>
</reference>
<dbReference type="SUPFAM" id="SSF103481">
    <property type="entry name" value="Multidrug resistance efflux transporter EmrE"/>
    <property type="match status" value="2"/>
</dbReference>
<evidence type="ECO:0000313" key="8">
    <source>
        <dbReference type="Proteomes" id="UP000199372"/>
    </source>
</evidence>
<dbReference type="InterPro" id="IPR037185">
    <property type="entry name" value="EmrE-like"/>
</dbReference>
<sequence length="278" mass="27437">MRLTLLTLLVMVAFAANSVLNRAALLGGGNDALSFAALRVLAGAVVLGAIATALRRGDWLRRLRGPGAVMLAVYVIGFSLAYGRLDAGAGALILFGGVQVTMFAGAILSGDAVPARRWAGSALALAGLALMFWPGGSGGVSLIHGLAMAAAAVGWGIYSLLGRGVSDPISATAAAFLGAVPLALVAMALGPAPLSLDAGGVALALVSGAVTSGLGYALWYAVVPQLGATRAALWQLSVPVIAVLGGALILSEPVGLRLVVASGLVVGGIALGLVGRRG</sequence>
<evidence type="ECO:0000256" key="4">
    <source>
        <dbReference type="ARBA" id="ARBA00023136"/>
    </source>
</evidence>
<dbReference type="GO" id="GO:0016020">
    <property type="term" value="C:membrane"/>
    <property type="evidence" value="ECO:0007669"/>
    <property type="project" value="UniProtKB-SubCell"/>
</dbReference>
<feature type="transmembrane region" description="Helical" evidence="5">
    <location>
        <begin position="231"/>
        <end position="250"/>
    </location>
</feature>